<keyword evidence="2 4" id="KW-0689">Ribosomal protein</keyword>
<evidence type="ECO:0000313" key="6">
    <source>
        <dbReference type="EMBL" id="KAK6361598.1"/>
    </source>
</evidence>
<dbReference type="GO" id="GO:0019843">
    <property type="term" value="F:rRNA binding"/>
    <property type="evidence" value="ECO:0007669"/>
    <property type="project" value="InterPro"/>
</dbReference>
<dbReference type="InterPro" id="IPR002358">
    <property type="entry name" value="Ribosomal_uL6_CS"/>
</dbReference>
<dbReference type="InterPro" id="IPR019906">
    <property type="entry name" value="Ribosomal_uL6_bac-type"/>
</dbReference>
<dbReference type="InterPro" id="IPR000702">
    <property type="entry name" value="Ribosomal_uL6-like"/>
</dbReference>
<dbReference type="PROSITE" id="PS00525">
    <property type="entry name" value="RIBOSOMAL_L6_1"/>
    <property type="match status" value="1"/>
</dbReference>
<dbReference type="Proteomes" id="UP001373714">
    <property type="component" value="Unassembled WGS sequence"/>
</dbReference>
<accession>A0AAV9VJ73</accession>
<feature type="domain" description="Large ribosomal subunit protein uL6 alpha-beta" evidence="5">
    <location>
        <begin position="156"/>
        <end position="235"/>
    </location>
</feature>
<dbReference type="EMBL" id="JAVHNS010000002">
    <property type="protein sequence ID" value="KAK6361598.1"/>
    <property type="molecule type" value="Genomic_DNA"/>
</dbReference>
<evidence type="ECO:0000313" key="7">
    <source>
        <dbReference type="Proteomes" id="UP001373714"/>
    </source>
</evidence>
<organism evidence="6 7">
    <name type="scientific">Orbilia blumenaviensis</name>
    <dbReference type="NCBI Taxonomy" id="1796055"/>
    <lineage>
        <taxon>Eukaryota</taxon>
        <taxon>Fungi</taxon>
        <taxon>Dikarya</taxon>
        <taxon>Ascomycota</taxon>
        <taxon>Pezizomycotina</taxon>
        <taxon>Orbiliomycetes</taxon>
        <taxon>Orbiliales</taxon>
        <taxon>Orbiliaceae</taxon>
        <taxon>Orbilia</taxon>
    </lineage>
</organism>
<gene>
    <name evidence="6" type="ORF">TWF730_005318</name>
</gene>
<keyword evidence="7" id="KW-1185">Reference proteome</keyword>
<reference evidence="6 7" key="1">
    <citation type="submission" date="2019-10" db="EMBL/GenBank/DDBJ databases">
        <authorList>
            <person name="Palmer J.M."/>
        </authorList>
    </citation>
    <scope>NUCLEOTIDE SEQUENCE [LARGE SCALE GENOMIC DNA]</scope>
    <source>
        <strain evidence="6 7">TWF730</strain>
    </source>
</reference>
<dbReference type="SUPFAM" id="SSF56053">
    <property type="entry name" value="Ribosomal protein L6"/>
    <property type="match status" value="2"/>
</dbReference>
<dbReference type="Gene3D" id="3.90.930.12">
    <property type="entry name" value="Ribosomal protein L6, alpha-beta domain"/>
    <property type="match status" value="2"/>
</dbReference>
<evidence type="ECO:0000256" key="3">
    <source>
        <dbReference type="ARBA" id="ARBA00023274"/>
    </source>
</evidence>
<sequence>MSTTTLRTRLARLTLDTPTPSICRQCLTSTSRRQFSTTNPLSSKVGSSPLVIPENVSLTIYTPPPPTHATRTLPLRTTTVTGPLGQITIPIPHFLNITLTTPPPDSEIKSSKAVITINDPTAKPQRQMWGTARALLANHILGVTEGHAALLRFVGVGYRAIVQDGSGRFNTGKKVVNLKLGYSHPIMLTVPDGVTASAPVPTRLLLEGINKETVNSFAAEIRRWRVPEPYKGKGIFVNDETIKMKAKKIK</sequence>
<comment type="caution">
    <text evidence="6">The sequence shown here is derived from an EMBL/GenBank/DDBJ whole genome shotgun (WGS) entry which is preliminary data.</text>
</comment>
<dbReference type="PRINTS" id="PR00059">
    <property type="entry name" value="RIBOSOMALL6"/>
</dbReference>
<dbReference type="InterPro" id="IPR020040">
    <property type="entry name" value="Ribosomal_uL6_a/b-dom"/>
</dbReference>
<dbReference type="PANTHER" id="PTHR11655">
    <property type="entry name" value="60S/50S RIBOSOMAL PROTEIN L6/L9"/>
    <property type="match status" value="1"/>
</dbReference>
<protein>
    <recommendedName>
        <fullName evidence="5">Large ribosomal subunit protein uL6 alpha-beta domain-containing protein</fullName>
    </recommendedName>
</protein>
<evidence type="ECO:0000256" key="2">
    <source>
        <dbReference type="ARBA" id="ARBA00022980"/>
    </source>
</evidence>
<dbReference type="GO" id="GO:0005762">
    <property type="term" value="C:mitochondrial large ribosomal subunit"/>
    <property type="evidence" value="ECO:0007669"/>
    <property type="project" value="TreeGrafter"/>
</dbReference>
<dbReference type="PANTHER" id="PTHR11655:SF14">
    <property type="entry name" value="LARGE RIBOSOMAL SUBUNIT PROTEIN UL6M"/>
    <property type="match status" value="1"/>
</dbReference>
<proteinExistence type="inferred from homology"/>
<dbReference type="GO" id="GO:0003735">
    <property type="term" value="F:structural constituent of ribosome"/>
    <property type="evidence" value="ECO:0007669"/>
    <property type="project" value="InterPro"/>
</dbReference>
<evidence type="ECO:0000259" key="5">
    <source>
        <dbReference type="Pfam" id="PF00347"/>
    </source>
</evidence>
<dbReference type="InterPro" id="IPR036789">
    <property type="entry name" value="Ribosomal_uL6-like_a/b-dom_sf"/>
</dbReference>
<comment type="similarity">
    <text evidence="1 4">Belongs to the universal ribosomal protein uL6 family.</text>
</comment>
<dbReference type="GO" id="GO:0006412">
    <property type="term" value="P:translation"/>
    <property type="evidence" value="ECO:0007669"/>
    <property type="project" value="InterPro"/>
</dbReference>
<evidence type="ECO:0000256" key="4">
    <source>
        <dbReference type="RuleBase" id="RU003869"/>
    </source>
</evidence>
<dbReference type="Pfam" id="PF00347">
    <property type="entry name" value="Ribosomal_L6"/>
    <property type="match status" value="1"/>
</dbReference>
<dbReference type="AlphaFoldDB" id="A0AAV9VJ73"/>
<evidence type="ECO:0000256" key="1">
    <source>
        <dbReference type="ARBA" id="ARBA00009356"/>
    </source>
</evidence>
<keyword evidence="3 4" id="KW-0687">Ribonucleoprotein</keyword>
<name>A0AAV9VJ73_9PEZI</name>